<sequence length="161" mass="18447">MRTKQAYIGTVTNNQGTKIVAISAIKWIVIHELKKTAKENGSNFGKDFWKDICDWENRTTLIDKSIAYRYDITKYLLYKREKVSTMKEPTPVNDYKSLMRVVHLIDTIGWIMGTGLFLVSLLVFKLPIINSMLTSLGGFILPILTRVSGVYKVGKRKKDLK</sequence>
<keyword evidence="1" id="KW-0812">Transmembrane</keyword>
<keyword evidence="1" id="KW-0472">Membrane</keyword>
<dbReference type="RefSeq" id="YP_002790876.1">
    <property type="nucleotide sequence ID" value="NC_012530.1"/>
</dbReference>
<protein>
    <submittedName>
        <fullName evidence="2">Uncharacterized protein</fullName>
    </submittedName>
</protein>
<feature type="transmembrane region" description="Helical" evidence="1">
    <location>
        <begin position="128"/>
        <end position="151"/>
    </location>
</feature>
<reference evidence="2 3" key="1">
    <citation type="journal article" date="2009" name="Gene">
        <title>Genome of a virulent bacteriophage Lb338-1 that lyses the probiotic Lactobacillus paracasei cheese strain.</title>
        <authorList>
            <person name="Alemayehu D."/>
            <person name="Ross R.P."/>
            <person name="O'Sullivan O."/>
            <person name="Coffey A."/>
            <person name="Stanton C."/>
            <person name="Fitzgerald G.F."/>
            <person name="McAuliffe O."/>
        </authorList>
    </citation>
    <scope>NUCLEOTIDE SEQUENCE [LARGE SCALE GENOMIC DNA]</scope>
    <source>
        <strain evidence="2">Lb338-1</strain>
    </source>
</reference>
<accession>C1KFV7</accession>
<evidence type="ECO:0000313" key="3">
    <source>
        <dbReference type="Proteomes" id="UP000001878"/>
    </source>
</evidence>
<name>C1KFV7_9CAUD</name>
<dbReference type="KEGG" id="vg:7751052"/>
<evidence type="ECO:0000256" key="1">
    <source>
        <dbReference type="SAM" id="Phobius"/>
    </source>
</evidence>
<evidence type="ECO:0000313" key="2">
    <source>
        <dbReference type="EMBL" id="ACO37118.1"/>
    </source>
</evidence>
<dbReference type="EMBL" id="FJ822135">
    <property type="protein sequence ID" value="ACO37118.1"/>
    <property type="molecule type" value="Genomic_DNA"/>
</dbReference>
<proteinExistence type="predicted"/>
<gene>
    <name evidence="2" type="ORF">lb338_phage_197</name>
</gene>
<dbReference type="GeneID" id="7751052"/>
<dbReference type="Proteomes" id="UP000001878">
    <property type="component" value="Segment"/>
</dbReference>
<feature type="transmembrane region" description="Helical" evidence="1">
    <location>
        <begin position="101"/>
        <end position="122"/>
    </location>
</feature>
<keyword evidence="3" id="KW-1185">Reference proteome</keyword>
<keyword evidence="1" id="KW-1133">Transmembrane helix</keyword>
<organism evidence="2 3">
    <name type="scientific">Lactobacillus phage Lb338-1</name>
    <dbReference type="NCBI Taxonomy" id="2892342"/>
    <lineage>
        <taxon>Viruses</taxon>
        <taxon>Duplodnaviria</taxon>
        <taxon>Heunggongvirae</taxon>
        <taxon>Uroviricota</taxon>
        <taxon>Caudoviricetes</taxon>
        <taxon>Herelleviridae</taxon>
        <taxon>Mooreparkvirus</taxon>
        <taxon>Mooreparkvirus Lb3381</taxon>
    </lineage>
</organism>